<feature type="transmembrane region" description="Helical" evidence="6">
    <location>
        <begin position="391"/>
        <end position="412"/>
    </location>
</feature>
<proteinExistence type="predicted"/>
<keyword evidence="2" id="KW-1003">Cell membrane</keyword>
<evidence type="ECO:0000256" key="2">
    <source>
        <dbReference type="ARBA" id="ARBA00022475"/>
    </source>
</evidence>
<keyword evidence="4 6" id="KW-1133">Transmembrane helix</keyword>
<feature type="transmembrane region" description="Helical" evidence="6">
    <location>
        <begin position="935"/>
        <end position="964"/>
    </location>
</feature>
<dbReference type="EMBL" id="CZKB01000008">
    <property type="protein sequence ID" value="CUR58735.1"/>
    <property type="molecule type" value="Genomic_DNA"/>
</dbReference>
<comment type="subcellular location">
    <subcellularLocation>
        <location evidence="1">Cell membrane</location>
        <topology evidence="1">Multi-pass membrane protein</topology>
    </subcellularLocation>
</comment>
<feature type="transmembrane region" description="Helical" evidence="6">
    <location>
        <begin position="433"/>
        <end position="456"/>
    </location>
</feature>
<evidence type="ECO:0000259" key="7">
    <source>
        <dbReference type="Pfam" id="PF02687"/>
    </source>
</evidence>
<accession>A0A2P2C9R6</accession>
<evidence type="ECO:0000256" key="4">
    <source>
        <dbReference type="ARBA" id="ARBA00022989"/>
    </source>
</evidence>
<dbReference type="GO" id="GO:0005886">
    <property type="term" value="C:plasma membrane"/>
    <property type="evidence" value="ECO:0007669"/>
    <property type="project" value="UniProtKB-SubCell"/>
</dbReference>
<feature type="domain" description="ABC3 transporter permease C-terminal" evidence="7">
    <location>
        <begin position="310"/>
        <end position="413"/>
    </location>
</feature>
<evidence type="ECO:0000256" key="3">
    <source>
        <dbReference type="ARBA" id="ARBA00022692"/>
    </source>
</evidence>
<feature type="transmembrane region" description="Helical" evidence="6">
    <location>
        <begin position="468"/>
        <end position="489"/>
    </location>
</feature>
<keyword evidence="3 6" id="KW-0812">Transmembrane</keyword>
<evidence type="ECO:0000256" key="5">
    <source>
        <dbReference type="ARBA" id="ARBA00023136"/>
    </source>
</evidence>
<keyword evidence="5 6" id="KW-0472">Membrane</keyword>
<feature type="transmembrane region" description="Helical" evidence="6">
    <location>
        <begin position="884"/>
        <end position="910"/>
    </location>
</feature>
<feature type="transmembrane region" description="Helical" evidence="6">
    <location>
        <begin position="516"/>
        <end position="539"/>
    </location>
</feature>
<name>A0A2P2C9R6_9ZZZZ</name>
<evidence type="ECO:0000313" key="8">
    <source>
        <dbReference type="EMBL" id="CUR58735.1"/>
    </source>
</evidence>
<sequence>MRGWQSPHASRWSPLRFAWRSAVGHRRGQTVALLVLSALITACTAFAPVYDRAMQQALVDTLLAGAGTTGRTVTVESEGVVDAGGASEARDPRDLQEMVPSTMAAVLGPPVLGRTAVVTPVAGDVPPTGQLVWRDGACDHVRLVSGTCPAASGEVLVSEADAETFGLAIGVAPRVGVEGEGPPVRLEVVGTYAPSDASWWQGLTLVGLSRVTPSPDPSASHDAWLTTEETFVESPVLPAETSQVRAVVPTPDTGVEEVLALGDRARALSRALREQGEDLHVRTGLGDVTEAVRAQSDQAGRTVPLLMAPMAVLSLFVLWLVLTAATRQRRGEVAVARLRGRGPAGAAGLLLVELLPVLLAGVLPGVAAALAGGAVARSLLPGSAPFEAGPGFVAAVLLAVLALVLVALAVTVRVSREPLDDLVRSGPSPSRRWTLGPLDAVLVAVAGAGALAFVAGGLSGSFALAGPALLALFVGLVVGHLAAPLAGTLGRRLLARGRLVAGLTLLETGRRRETRALIAVVTVAVALAVFSLDALAIGARNRDNAAEHEAGAPVVLELAGRDLDGLRAALAEADPTGRRATPVVVADHSTLAVEPDGFRQVAYFPRGAPSASDWEAIAPPAAEPVRLQGSRVSLEVRPTVDLISQDVLGSDSELRIGLVVTTATGVRRTISLGPVPAPGARATLVARDVPCGGGCLLAAIELSAAQGVQVSGNLDVGDLRVDGRPVPLGTAVEDWNTADERQIFMQVTDGTSDDVRILLSLRGFFPARLTPAWVPSTVPALLPTDRRDPLGLLVTGLDGSDRSAVDAGRVTLLPSMPRRSALVDLDAISRGSDVTVDAVAQVWMVDDARLLERVEGALGARGIAVTDVRRATTVGQAYADTVPAWSLALGAVVGPAVILVSLLVLLVLAATRWRETARNLAILRLEGARRRTTRWLAVLAPLPALVLAVAAGVAAGVAGAALAMPDVPFLPAPPDTPVLDTATSWPAVAWAALACTVLLPAVAALAGRAVAGRAHLERVKETV</sequence>
<protein>
    <recommendedName>
        <fullName evidence="7">ABC3 transporter permease C-terminal domain-containing protein</fullName>
    </recommendedName>
</protein>
<dbReference type="InterPro" id="IPR003838">
    <property type="entry name" value="ABC3_permease_C"/>
</dbReference>
<evidence type="ECO:0000256" key="1">
    <source>
        <dbReference type="ARBA" id="ARBA00004651"/>
    </source>
</evidence>
<dbReference type="Pfam" id="PF02687">
    <property type="entry name" value="FtsX"/>
    <property type="match status" value="2"/>
</dbReference>
<evidence type="ECO:0000256" key="6">
    <source>
        <dbReference type="SAM" id="Phobius"/>
    </source>
</evidence>
<dbReference type="AlphaFoldDB" id="A0A2P2C9R6"/>
<gene>
    <name evidence="8" type="ORF">NOCA1160032</name>
</gene>
<feature type="transmembrane region" description="Helical" evidence="6">
    <location>
        <begin position="984"/>
        <end position="1006"/>
    </location>
</feature>
<feature type="transmembrane region" description="Helical" evidence="6">
    <location>
        <begin position="305"/>
        <end position="325"/>
    </location>
</feature>
<organism evidence="8">
    <name type="scientific">metagenome</name>
    <dbReference type="NCBI Taxonomy" id="256318"/>
    <lineage>
        <taxon>unclassified sequences</taxon>
        <taxon>metagenomes</taxon>
    </lineage>
</organism>
<feature type="transmembrane region" description="Helical" evidence="6">
    <location>
        <begin position="346"/>
        <end position="371"/>
    </location>
</feature>
<feature type="domain" description="ABC3 transporter permease C-terminal" evidence="7">
    <location>
        <begin position="897"/>
        <end position="1005"/>
    </location>
</feature>
<reference evidence="8" key="1">
    <citation type="submission" date="2015-08" db="EMBL/GenBank/DDBJ databases">
        <authorList>
            <person name="Babu N.S."/>
            <person name="Beckwith C.J."/>
            <person name="Beseler K.G."/>
            <person name="Brison A."/>
            <person name="Carone J.V."/>
            <person name="Caskin T.P."/>
            <person name="Diamond M."/>
            <person name="Durham M.E."/>
            <person name="Foxe J.M."/>
            <person name="Go M."/>
            <person name="Henderson B.A."/>
            <person name="Jones I.B."/>
            <person name="McGettigan J.A."/>
            <person name="Micheletti S.J."/>
            <person name="Nasrallah M.E."/>
            <person name="Ortiz D."/>
            <person name="Piller C.R."/>
            <person name="Privatt S.R."/>
            <person name="Schneider S.L."/>
            <person name="Sharp S."/>
            <person name="Smith T.C."/>
            <person name="Stanton J.D."/>
            <person name="Ullery H.E."/>
            <person name="Wilson R.J."/>
            <person name="Serrano M.G."/>
            <person name="Buck G."/>
            <person name="Lee V."/>
            <person name="Wang Y."/>
            <person name="Carvalho R."/>
            <person name="Voegtly L."/>
            <person name="Shi R."/>
            <person name="Duckworth R."/>
            <person name="Johnson A."/>
            <person name="Loviza R."/>
            <person name="Walstead R."/>
            <person name="Shah Z."/>
            <person name="Kiflezghi M."/>
            <person name="Wade K."/>
            <person name="Ball S.L."/>
            <person name="Bradley K.W."/>
            <person name="Asai D.J."/>
            <person name="Bowman C.A."/>
            <person name="Russell D.A."/>
            <person name="Pope W.H."/>
            <person name="Jacobs-Sera D."/>
            <person name="Hendrix R.W."/>
            <person name="Hatfull G.F."/>
        </authorList>
    </citation>
    <scope>NUCLEOTIDE SEQUENCE</scope>
</reference>